<keyword evidence="3" id="KW-1185">Reference proteome</keyword>
<protein>
    <submittedName>
        <fullName evidence="2">Uncharacterized protein</fullName>
    </submittedName>
</protein>
<sequence length="361" mass="40202">MKRTKSKSRVGEGKRAIFPAKSKSKEPEPERRRQPADDRNSQALEGLSCGRLGRWFCGRKLTVQATNRTAPGITLLRLGRLTTHTSFPSTEQRLPSLVRNSMPYARHHAGIQLSYNLYSVQASSEARCLQAPVQVRFHYARTDTYMTLLTLWFGAQADQNIRFMDRTQTVGRRLSKFIAQRIAEGAETEELRGLDIALCRLRLLADAFIKMLDTQLVDALRRLAMQVLLSALRGGFARLGHYRQLRVLQPAVAGAPRCAHCAGSMSPTSRTLWWNGVAACMVCACAVAVEEFDRISDRVEFSKEMAENLLKASMASLGSRIILKEHRQFAQIAVDAVLTVCGSADCLRISGDAMTRSVDAK</sequence>
<comment type="caution">
    <text evidence="2">The sequence shown here is derived from an EMBL/GenBank/DDBJ whole genome shotgun (WGS) entry which is preliminary data.</text>
</comment>
<dbReference type="Gene3D" id="3.30.260.10">
    <property type="entry name" value="TCP-1-like chaperonin intermediate domain"/>
    <property type="match status" value="1"/>
</dbReference>
<feature type="region of interest" description="Disordered" evidence="1">
    <location>
        <begin position="1"/>
        <end position="43"/>
    </location>
</feature>
<evidence type="ECO:0000313" key="2">
    <source>
        <dbReference type="EMBL" id="KAJ7190498.1"/>
    </source>
</evidence>
<accession>A0AAD6UQ82</accession>
<dbReference type="EMBL" id="JARJCW010000148">
    <property type="protein sequence ID" value="KAJ7190498.1"/>
    <property type="molecule type" value="Genomic_DNA"/>
</dbReference>
<gene>
    <name evidence="2" type="ORF">GGX14DRAFT_546874</name>
</gene>
<evidence type="ECO:0000256" key="1">
    <source>
        <dbReference type="SAM" id="MobiDB-lite"/>
    </source>
</evidence>
<reference evidence="2" key="1">
    <citation type="submission" date="2023-03" db="EMBL/GenBank/DDBJ databases">
        <title>Massive genome expansion in bonnet fungi (Mycena s.s.) driven by repeated elements and novel gene families across ecological guilds.</title>
        <authorList>
            <consortium name="Lawrence Berkeley National Laboratory"/>
            <person name="Harder C.B."/>
            <person name="Miyauchi S."/>
            <person name="Viragh M."/>
            <person name="Kuo A."/>
            <person name="Thoen E."/>
            <person name="Andreopoulos B."/>
            <person name="Lu D."/>
            <person name="Skrede I."/>
            <person name="Drula E."/>
            <person name="Henrissat B."/>
            <person name="Morin E."/>
            <person name="Kohler A."/>
            <person name="Barry K."/>
            <person name="LaButti K."/>
            <person name="Morin E."/>
            <person name="Salamov A."/>
            <person name="Lipzen A."/>
            <person name="Mereny Z."/>
            <person name="Hegedus B."/>
            <person name="Baldrian P."/>
            <person name="Stursova M."/>
            <person name="Weitz H."/>
            <person name="Taylor A."/>
            <person name="Grigoriev I.V."/>
            <person name="Nagy L.G."/>
            <person name="Martin F."/>
            <person name="Kauserud H."/>
        </authorList>
    </citation>
    <scope>NUCLEOTIDE SEQUENCE</scope>
    <source>
        <strain evidence="2">9144</strain>
    </source>
</reference>
<dbReference type="AlphaFoldDB" id="A0AAD6UQ82"/>
<evidence type="ECO:0000313" key="3">
    <source>
        <dbReference type="Proteomes" id="UP001219525"/>
    </source>
</evidence>
<name>A0AAD6UQ82_9AGAR</name>
<dbReference type="Proteomes" id="UP001219525">
    <property type="component" value="Unassembled WGS sequence"/>
</dbReference>
<feature type="compositionally biased region" description="Basic and acidic residues" evidence="1">
    <location>
        <begin position="23"/>
        <end position="40"/>
    </location>
</feature>
<dbReference type="InterPro" id="IPR027410">
    <property type="entry name" value="TCP-1-like_intermed_sf"/>
</dbReference>
<organism evidence="2 3">
    <name type="scientific">Mycena pura</name>
    <dbReference type="NCBI Taxonomy" id="153505"/>
    <lineage>
        <taxon>Eukaryota</taxon>
        <taxon>Fungi</taxon>
        <taxon>Dikarya</taxon>
        <taxon>Basidiomycota</taxon>
        <taxon>Agaricomycotina</taxon>
        <taxon>Agaricomycetes</taxon>
        <taxon>Agaricomycetidae</taxon>
        <taxon>Agaricales</taxon>
        <taxon>Marasmiineae</taxon>
        <taxon>Mycenaceae</taxon>
        <taxon>Mycena</taxon>
    </lineage>
</organism>
<proteinExistence type="predicted"/>